<dbReference type="InterPro" id="IPR001723">
    <property type="entry name" value="Nuclear_hrmn_rcpt"/>
</dbReference>
<dbReference type="SUPFAM" id="SSF48508">
    <property type="entry name" value="Nuclear receptor ligand-binding domain"/>
    <property type="match status" value="1"/>
</dbReference>
<sequence>MPRLHIDRIPNFCKFWIYADHVYAIEWAKTLEFFRLLELGDQRELICFSAWQIMNLNHSYFSYSKGSDKILFPDLTFTVWTPTEAARDIITPLIRLQMDRTEYLLIKALIICNPSCDAASVRTREILQKERIIISKVLFNHCMKSHGKALGPNRFVEILALEGILMHQAQRTKQLQALMTVLNLRSINPKLMDE</sequence>
<dbReference type="PRINTS" id="PR00398">
    <property type="entry name" value="STRDHORMONER"/>
</dbReference>
<evidence type="ECO:0000256" key="2">
    <source>
        <dbReference type="ARBA" id="ARBA00023163"/>
    </source>
</evidence>
<dbReference type="InterPro" id="IPR035500">
    <property type="entry name" value="NHR-like_dom_sf"/>
</dbReference>
<evidence type="ECO:0000259" key="4">
    <source>
        <dbReference type="PROSITE" id="PS51843"/>
    </source>
</evidence>
<evidence type="ECO:0000256" key="1">
    <source>
        <dbReference type="ARBA" id="ARBA00023015"/>
    </source>
</evidence>
<dbReference type="PANTHER" id="PTHR24083">
    <property type="entry name" value="NUCLEAR HORMONE RECEPTOR"/>
    <property type="match status" value="1"/>
</dbReference>
<comment type="caution">
    <text evidence="5">The sequence shown here is derived from an EMBL/GenBank/DDBJ whole genome shotgun (WGS) entry which is preliminary data.</text>
</comment>
<dbReference type="SMART" id="SM00430">
    <property type="entry name" value="HOLI"/>
    <property type="match status" value="1"/>
</dbReference>
<name>A0AAV5TFA1_9BILA</name>
<dbReference type="Proteomes" id="UP001432027">
    <property type="component" value="Unassembled WGS sequence"/>
</dbReference>
<dbReference type="InterPro" id="IPR050274">
    <property type="entry name" value="Nuclear_hormone_rcpt_NR2"/>
</dbReference>
<keyword evidence="1" id="KW-0805">Transcription regulation</keyword>
<evidence type="ECO:0000313" key="5">
    <source>
        <dbReference type="EMBL" id="GMS93203.1"/>
    </source>
</evidence>
<dbReference type="AlphaFoldDB" id="A0AAV5TFA1"/>
<accession>A0AAV5TFA1</accession>
<dbReference type="EMBL" id="BTSX01000004">
    <property type="protein sequence ID" value="GMS93203.1"/>
    <property type="molecule type" value="Genomic_DNA"/>
</dbReference>
<proteinExistence type="predicted"/>
<organism evidence="5 6">
    <name type="scientific">Pristionchus entomophagus</name>
    <dbReference type="NCBI Taxonomy" id="358040"/>
    <lineage>
        <taxon>Eukaryota</taxon>
        <taxon>Metazoa</taxon>
        <taxon>Ecdysozoa</taxon>
        <taxon>Nematoda</taxon>
        <taxon>Chromadorea</taxon>
        <taxon>Rhabditida</taxon>
        <taxon>Rhabditina</taxon>
        <taxon>Diplogasteromorpha</taxon>
        <taxon>Diplogasteroidea</taxon>
        <taxon>Neodiplogasteridae</taxon>
        <taxon>Pristionchus</taxon>
    </lineage>
</organism>
<reference evidence="5" key="1">
    <citation type="submission" date="2023-10" db="EMBL/GenBank/DDBJ databases">
        <title>Genome assembly of Pristionchus species.</title>
        <authorList>
            <person name="Yoshida K."/>
            <person name="Sommer R.J."/>
        </authorList>
    </citation>
    <scope>NUCLEOTIDE SEQUENCE</scope>
    <source>
        <strain evidence="5">RS0144</strain>
    </source>
</reference>
<keyword evidence="3" id="KW-0675">Receptor</keyword>
<dbReference type="InterPro" id="IPR000536">
    <property type="entry name" value="Nucl_hrmn_rcpt_lig-bd"/>
</dbReference>
<evidence type="ECO:0000256" key="3">
    <source>
        <dbReference type="ARBA" id="ARBA00023170"/>
    </source>
</evidence>
<protein>
    <recommendedName>
        <fullName evidence="4">NR LBD domain-containing protein</fullName>
    </recommendedName>
</protein>
<evidence type="ECO:0000313" key="6">
    <source>
        <dbReference type="Proteomes" id="UP001432027"/>
    </source>
</evidence>
<dbReference type="Gene3D" id="1.10.565.10">
    <property type="entry name" value="Retinoid X Receptor"/>
    <property type="match status" value="1"/>
</dbReference>
<keyword evidence="6" id="KW-1185">Reference proteome</keyword>
<gene>
    <name evidence="5" type="ORF">PENTCL1PPCAC_15377</name>
</gene>
<dbReference type="Pfam" id="PF00104">
    <property type="entry name" value="Hormone_recep"/>
    <property type="match status" value="1"/>
</dbReference>
<feature type="domain" description="NR LBD" evidence="4">
    <location>
        <begin position="1"/>
        <end position="194"/>
    </location>
</feature>
<dbReference type="PROSITE" id="PS51843">
    <property type="entry name" value="NR_LBD"/>
    <property type="match status" value="1"/>
</dbReference>
<keyword evidence="2" id="KW-0804">Transcription</keyword>
<feature type="non-terminal residue" evidence="5">
    <location>
        <position position="194"/>
    </location>
</feature>